<dbReference type="Proteomes" id="UP000479043">
    <property type="component" value="Unassembled WGS sequence"/>
</dbReference>
<evidence type="ECO:0000313" key="3">
    <source>
        <dbReference type="Proteomes" id="UP000479043"/>
    </source>
</evidence>
<feature type="non-terminal residue" evidence="2">
    <location>
        <position position="1"/>
    </location>
</feature>
<organism evidence="2 3">
    <name type="scientific">Thalassovita mangrovi</name>
    <dbReference type="NCBI Taxonomy" id="2692236"/>
    <lineage>
        <taxon>Bacteria</taxon>
        <taxon>Pseudomonadati</taxon>
        <taxon>Pseudomonadota</taxon>
        <taxon>Alphaproteobacteria</taxon>
        <taxon>Rhodobacterales</taxon>
        <taxon>Roseobacteraceae</taxon>
        <taxon>Thalassovita</taxon>
    </lineage>
</organism>
<evidence type="ECO:0000256" key="1">
    <source>
        <dbReference type="SAM" id="MobiDB-lite"/>
    </source>
</evidence>
<sequence length="65" mass="6760">ASAAAKPPPAAARAAAPPATSGSDADRLRAVIDEIERAAETARQKRAAPAQFHRHRPGGPETEHE</sequence>
<protein>
    <submittedName>
        <fullName evidence="2">Uncharacterized protein</fullName>
    </submittedName>
</protein>
<evidence type="ECO:0000313" key="2">
    <source>
        <dbReference type="EMBL" id="MYM57192.1"/>
    </source>
</evidence>
<dbReference type="RefSeq" id="WP_160975104.1">
    <property type="nucleotide sequence ID" value="NZ_WWEN01000010.1"/>
</dbReference>
<keyword evidence="3" id="KW-1185">Reference proteome</keyword>
<dbReference type="EMBL" id="WWEN01000010">
    <property type="protein sequence ID" value="MYM57192.1"/>
    <property type="molecule type" value="Genomic_DNA"/>
</dbReference>
<comment type="caution">
    <text evidence="2">The sequence shown here is derived from an EMBL/GenBank/DDBJ whole genome shotgun (WGS) entry which is preliminary data.</text>
</comment>
<dbReference type="AlphaFoldDB" id="A0A6L8LV17"/>
<feature type="region of interest" description="Disordered" evidence="1">
    <location>
        <begin position="1"/>
        <end position="65"/>
    </location>
</feature>
<feature type="compositionally biased region" description="Pro residues" evidence="1">
    <location>
        <begin position="1"/>
        <end position="10"/>
    </location>
</feature>
<reference evidence="2 3" key="1">
    <citation type="submission" date="2020-01" db="EMBL/GenBank/DDBJ databases">
        <authorList>
            <person name="Chen S."/>
        </authorList>
    </citation>
    <scope>NUCLEOTIDE SEQUENCE [LARGE SCALE GENOMIC DNA]</scope>
    <source>
        <strain evidence="2 3">GS-10</strain>
    </source>
</reference>
<proteinExistence type="predicted"/>
<feature type="compositionally biased region" description="Basic and acidic residues" evidence="1">
    <location>
        <begin position="24"/>
        <end position="43"/>
    </location>
</feature>
<accession>A0A6L8LV17</accession>
<gene>
    <name evidence="2" type="ORF">GR167_17885</name>
</gene>
<name>A0A6L8LV17_9RHOB</name>